<dbReference type="EMBL" id="MK500328">
    <property type="protein sequence ID" value="QBK85881.1"/>
    <property type="molecule type" value="Genomic_DNA"/>
</dbReference>
<proteinExistence type="predicted"/>
<organism evidence="1">
    <name type="scientific">Marseillevirus LCMAC101</name>
    <dbReference type="NCBI Taxonomy" id="2506602"/>
    <lineage>
        <taxon>Viruses</taxon>
        <taxon>Varidnaviria</taxon>
        <taxon>Bamfordvirae</taxon>
        <taxon>Nucleocytoviricota</taxon>
        <taxon>Megaviricetes</taxon>
        <taxon>Pimascovirales</taxon>
        <taxon>Pimascovirales incertae sedis</taxon>
        <taxon>Marseilleviridae</taxon>
    </lineage>
</organism>
<accession>A0A481YRP8</accession>
<protein>
    <submittedName>
        <fullName evidence="1">Uncharacterized protein</fullName>
    </submittedName>
</protein>
<sequence length="142" mass="15948">MGNSITIISIPGDETSPIIDLWRSSICERDVKDAAKIVRTVLRGIMNGVHIGLNTKPEYIFLKCPEARSQDLYEILSKEKDMEDLVINLIKKDNRGIYGRFRKDYETGIEITLPPPVIEYSMGICIGSSLSSDKEIGFVINI</sequence>
<evidence type="ECO:0000313" key="1">
    <source>
        <dbReference type="EMBL" id="QBK85881.1"/>
    </source>
</evidence>
<gene>
    <name evidence="1" type="ORF">LCMAC101_04760</name>
</gene>
<reference evidence="1" key="1">
    <citation type="journal article" date="2019" name="MBio">
        <title>Virus Genomes from Deep Sea Sediments Expand the Ocean Megavirome and Support Independent Origins of Viral Gigantism.</title>
        <authorList>
            <person name="Backstrom D."/>
            <person name="Yutin N."/>
            <person name="Jorgensen S.L."/>
            <person name="Dharamshi J."/>
            <person name="Homa F."/>
            <person name="Zaremba-Niedwiedzka K."/>
            <person name="Spang A."/>
            <person name="Wolf Y.I."/>
            <person name="Koonin E.V."/>
            <person name="Ettema T.J."/>
        </authorList>
    </citation>
    <scope>NUCLEOTIDE SEQUENCE</scope>
</reference>
<name>A0A481YRP8_9VIRU</name>